<evidence type="ECO:0000313" key="1">
    <source>
        <dbReference type="EMBL" id="MBX35625.1"/>
    </source>
</evidence>
<dbReference type="AlphaFoldDB" id="A0A2P2MZG5"/>
<organism evidence="1">
    <name type="scientific">Rhizophora mucronata</name>
    <name type="common">Asiatic mangrove</name>
    <dbReference type="NCBI Taxonomy" id="61149"/>
    <lineage>
        <taxon>Eukaryota</taxon>
        <taxon>Viridiplantae</taxon>
        <taxon>Streptophyta</taxon>
        <taxon>Embryophyta</taxon>
        <taxon>Tracheophyta</taxon>
        <taxon>Spermatophyta</taxon>
        <taxon>Magnoliopsida</taxon>
        <taxon>eudicotyledons</taxon>
        <taxon>Gunneridae</taxon>
        <taxon>Pentapetalae</taxon>
        <taxon>rosids</taxon>
        <taxon>fabids</taxon>
        <taxon>Malpighiales</taxon>
        <taxon>Rhizophoraceae</taxon>
        <taxon>Rhizophora</taxon>
    </lineage>
</organism>
<protein>
    <submittedName>
        <fullName evidence="1">Uncharacterized protein</fullName>
    </submittedName>
</protein>
<dbReference type="EMBL" id="GGEC01055141">
    <property type="protein sequence ID" value="MBX35625.1"/>
    <property type="molecule type" value="Transcribed_RNA"/>
</dbReference>
<accession>A0A2P2MZG5</accession>
<reference evidence="1" key="1">
    <citation type="submission" date="2018-02" db="EMBL/GenBank/DDBJ databases">
        <title>Rhizophora mucronata_Transcriptome.</title>
        <authorList>
            <person name="Meera S.P."/>
            <person name="Sreeshan A."/>
            <person name="Augustine A."/>
        </authorList>
    </citation>
    <scope>NUCLEOTIDE SEQUENCE</scope>
    <source>
        <tissue evidence="1">Leaf</tissue>
    </source>
</reference>
<name>A0A2P2MZG5_RHIMU</name>
<sequence length="62" mass="6958">MVVTHKSKLGLDGILLQITSNHRYEVSSDCSPSKPYNSFLSSIMSSAWSHFYLLLIINVSQL</sequence>
<proteinExistence type="predicted"/>